<keyword evidence="9" id="KW-1185">Reference proteome</keyword>
<evidence type="ECO:0000256" key="2">
    <source>
        <dbReference type="ARBA" id="ARBA00022729"/>
    </source>
</evidence>
<feature type="chain" id="PRO_5045153670" evidence="7">
    <location>
        <begin position="31"/>
        <end position="654"/>
    </location>
</feature>
<feature type="domain" description="Seven cysteines N-terminal" evidence="8">
    <location>
        <begin position="28"/>
        <end position="119"/>
    </location>
</feature>
<protein>
    <submittedName>
        <fullName evidence="10">Uncharacterized protein LOC106469172</fullName>
    </submittedName>
</protein>
<keyword evidence="3 6" id="KW-0472">Membrane</keyword>
<evidence type="ECO:0000256" key="1">
    <source>
        <dbReference type="ARBA" id="ARBA00004370"/>
    </source>
</evidence>
<dbReference type="GeneID" id="106469172"/>
<feature type="signal peptide" evidence="7">
    <location>
        <begin position="1"/>
        <end position="30"/>
    </location>
</feature>
<dbReference type="InterPro" id="IPR013980">
    <property type="entry name" value="MANSC_dom"/>
</dbReference>
<feature type="compositionally biased region" description="Low complexity" evidence="5">
    <location>
        <begin position="544"/>
        <end position="554"/>
    </location>
</feature>
<evidence type="ECO:0000313" key="10">
    <source>
        <dbReference type="RefSeq" id="XP_013785094.1"/>
    </source>
</evidence>
<proteinExistence type="predicted"/>
<sequence length="654" mass="74062">MTIRISMKGATWWWALIFITIIECFPVTSGEHCPQDSQWFHNQMLSQEDSVKNGAKVEIIKLYSSKSAEDCLRECCEKTYGDCVVSSYIQNQSVVMCYHFQCSPVTQCSFQPFNSAESVMVLTKSIKHGLGQNESVATASRKQVDLYRHLEGSEGDGKFSKPRKGVNGSLSESSKTFIEDSVDYLSHINFFNKTKNSVQPRKGVSFYPKKDISQINQIEDKEAKNNVKNHNNVVTVNIKNDSDVFNYQNKMNLLDVFDGKKQLLSNNFTTKELDLMTTPMESDFQNHKQNVLVMTAKKLVPVENITEHITTEDPVLETSVIAHVMRNPTFSNESQANYTSSEESDDLEEPKVKPPQNTKASFSENYKTHLGKEHIQTTSLYKNEHIQVTPPHKNEHVTGMIPNEYTTVAGHKALPLQDHKKGKKITGNYSSDSLTDGKTNQTDVFETMVTTSNNEGEQPKILSTFSTITVYRNGIIPKYTARVHNVGKKVFSDKVYAEYTHAKNSSDYRAFPSQEQLTPPLYIKHANIVNASIKPSPTPFTDKSSSIPVTSHSPSRPEDKIVPVGRVEQNKVSTTEHYLRHKNHTSTAPSNFKVSRDSVLQTYDPSSVHLIIALVLGLLLLFTVLGLVGKRIYDTWQRRHYHRMDYLVEDFYNS</sequence>
<organism evidence="9 10">
    <name type="scientific">Limulus polyphemus</name>
    <name type="common">Atlantic horseshoe crab</name>
    <dbReference type="NCBI Taxonomy" id="6850"/>
    <lineage>
        <taxon>Eukaryota</taxon>
        <taxon>Metazoa</taxon>
        <taxon>Ecdysozoa</taxon>
        <taxon>Arthropoda</taxon>
        <taxon>Chelicerata</taxon>
        <taxon>Merostomata</taxon>
        <taxon>Xiphosura</taxon>
        <taxon>Limulidae</taxon>
        <taxon>Limulus</taxon>
    </lineage>
</organism>
<evidence type="ECO:0000256" key="6">
    <source>
        <dbReference type="SAM" id="Phobius"/>
    </source>
</evidence>
<dbReference type="Proteomes" id="UP000694941">
    <property type="component" value="Unplaced"/>
</dbReference>
<keyword evidence="6" id="KW-0812">Transmembrane</keyword>
<comment type="subcellular location">
    <subcellularLocation>
        <location evidence="1">Membrane</location>
    </subcellularLocation>
</comment>
<dbReference type="InterPro" id="IPR011106">
    <property type="entry name" value="MANSC_N"/>
</dbReference>
<accession>A0ABM1BMP1</accession>
<evidence type="ECO:0000259" key="8">
    <source>
        <dbReference type="SMART" id="SM00765"/>
    </source>
</evidence>
<keyword evidence="2 7" id="KW-0732">Signal</keyword>
<evidence type="ECO:0000256" key="7">
    <source>
        <dbReference type="SAM" id="SignalP"/>
    </source>
</evidence>
<keyword evidence="4" id="KW-0325">Glycoprotein</keyword>
<feature type="region of interest" description="Disordered" evidence="5">
    <location>
        <begin position="537"/>
        <end position="560"/>
    </location>
</feature>
<evidence type="ECO:0000256" key="5">
    <source>
        <dbReference type="SAM" id="MobiDB-lite"/>
    </source>
</evidence>
<evidence type="ECO:0000313" key="9">
    <source>
        <dbReference type="Proteomes" id="UP000694941"/>
    </source>
</evidence>
<gene>
    <name evidence="10" type="primary">LOC106469172</name>
</gene>
<dbReference type="Pfam" id="PF07502">
    <property type="entry name" value="MANEC"/>
    <property type="match status" value="1"/>
</dbReference>
<feature type="region of interest" description="Disordered" evidence="5">
    <location>
        <begin position="327"/>
        <end position="361"/>
    </location>
</feature>
<dbReference type="SMART" id="SM00765">
    <property type="entry name" value="MANEC"/>
    <property type="match status" value="1"/>
</dbReference>
<evidence type="ECO:0000256" key="4">
    <source>
        <dbReference type="ARBA" id="ARBA00023180"/>
    </source>
</evidence>
<feature type="transmembrane region" description="Helical" evidence="6">
    <location>
        <begin position="608"/>
        <end position="629"/>
    </location>
</feature>
<feature type="compositionally biased region" description="Polar residues" evidence="5">
    <location>
        <begin position="328"/>
        <end position="341"/>
    </location>
</feature>
<evidence type="ECO:0000256" key="3">
    <source>
        <dbReference type="ARBA" id="ARBA00023136"/>
    </source>
</evidence>
<dbReference type="RefSeq" id="XP_013785094.1">
    <property type="nucleotide sequence ID" value="XM_013929640.2"/>
</dbReference>
<reference evidence="10" key="1">
    <citation type="submission" date="2025-08" db="UniProtKB">
        <authorList>
            <consortium name="RefSeq"/>
        </authorList>
    </citation>
    <scope>IDENTIFICATION</scope>
    <source>
        <tissue evidence="10">Muscle</tissue>
    </source>
</reference>
<name>A0ABM1BMP1_LIMPO</name>
<keyword evidence="6" id="KW-1133">Transmembrane helix</keyword>